<keyword evidence="3" id="KW-1185">Reference proteome</keyword>
<evidence type="ECO:0000256" key="1">
    <source>
        <dbReference type="SAM" id="MobiDB-lite"/>
    </source>
</evidence>
<dbReference type="AlphaFoldDB" id="A0A401GYK6"/>
<feature type="region of interest" description="Disordered" evidence="1">
    <location>
        <begin position="1"/>
        <end position="29"/>
    </location>
</feature>
<evidence type="ECO:0000313" key="3">
    <source>
        <dbReference type="Proteomes" id="UP000287166"/>
    </source>
</evidence>
<reference evidence="2 3" key="1">
    <citation type="journal article" date="2018" name="Sci. Rep.">
        <title>Genome sequence of the cauliflower mushroom Sparassis crispa (Hanabiratake) and its association with beneficial usage.</title>
        <authorList>
            <person name="Kiyama R."/>
            <person name="Furutani Y."/>
            <person name="Kawaguchi K."/>
            <person name="Nakanishi T."/>
        </authorList>
    </citation>
    <scope>NUCLEOTIDE SEQUENCE [LARGE SCALE GENOMIC DNA]</scope>
</reference>
<dbReference type="RefSeq" id="XP_027618153.1">
    <property type="nucleotide sequence ID" value="XM_027762352.1"/>
</dbReference>
<comment type="caution">
    <text evidence="2">The sequence shown here is derived from an EMBL/GenBank/DDBJ whole genome shotgun (WGS) entry which is preliminary data.</text>
</comment>
<dbReference type="EMBL" id="BFAD01000010">
    <property type="protein sequence ID" value="GBE87240.1"/>
    <property type="molecule type" value="Genomic_DNA"/>
</dbReference>
<gene>
    <name evidence="2" type="ORF">SCP_1004870</name>
</gene>
<name>A0A401GYK6_9APHY</name>
<protein>
    <submittedName>
        <fullName evidence="2">Uncharacterized protein</fullName>
    </submittedName>
</protein>
<sequence>MSKPVVSHTIKEACSPADRPELSPPSWAPSSVPIGNMDISFLGEYPWGTGKRTFLRHLTHNFKSRKNIQLMKN</sequence>
<dbReference type="InParanoid" id="A0A401GYK6"/>
<organism evidence="2 3">
    <name type="scientific">Sparassis crispa</name>
    <dbReference type="NCBI Taxonomy" id="139825"/>
    <lineage>
        <taxon>Eukaryota</taxon>
        <taxon>Fungi</taxon>
        <taxon>Dikarya</taxon>
        <taxon>Basidiomycota</taxon>
        <taxon>Agaricomycotina</taxon>
        <taxon>Agaricomycetes</taxon>
        <taxon>Polyporales</taxon>
        <taxon>Sparassidaceae</taxon>
        <taxon>Sparassis</taxon>
    </lineage>
</organism>
<proteinExistence type="predicted"/>
<dbReference type="Proteomes" id="UP000287166">
    <property type="component" value="Unassembled WGS sequence"/>
</dbReference>
<accession>A0A401GYK6</accession>
<evidence type="ECO:0000313" key="2">
    <source>
        <dbReference type="EMBL" id="GBE87240.1"/>
    </source>
</evidence>
<dbReference type="GeneID" id="38784157"/>